<dbReference type="OrthoDB" id="3180855at2"/>
<evidence type="ECO:0000256" key="1">
    <source>
        <dbReference type="SAM" id="MobiDB-lite"/>
    </source>
</evidence>
<feature type="compositionally biased region" description="Basic and acidic residues" evidence="1">
    <location>
        <begin position="164"/>
        <end position="173"/>
    </location>
</feature>
<keyword evidence="3" id="KW-1185">Reference proteome</keyword>
<dbReference type="Proteomes" id="UP000239814">
    <property type="component" value="Chromosome"/>
</dbReference>
<protein>
    <recommendedName>
        <fullName evidence="4">DUF3168 domain-containing protein</fullName>
    </recommendedName>
</protein>
<dbReference type="KEGG" id="git:C6V83_18075"/>
<reference evidence="2 3" key="1">
    <citation type="submission" date="2018-03" db="EMBL/GenBank/DDBJ databases">
        <title>Characteristics and genome of n-alkane degrading marine bacteria Gordonia iterans isolated from crude oil contaminated in Tae-an, South Korea.</title>
        <authorList>
            <person name="Lee S.-S."/>
            <person name="Kim H."/>
        </authorList>
    </citation>
    <scope>NUCLEOTIDE SEQUENCE [LARGE SCALE GENOMIC DNA]</scope>
    <source>
        <strain evidence="2 3">Co17</strain>
    </source>
</reference>
<proteinExistence type="predicted"/>
<sequence>MIPCGPYPVAMALLAHLQAHLTETRAGAPDRVAVFPHDMPAGEFCDQAWVGYRSVTPMTTPKGGCASMWRAELTLGVTRCYPVMRDNGAPPAAHVDSAARDIADDLEAMQRAVRDALHGVTYTLGSWRPLNPQGGQHGSRLDVTVEIQLGAHVEPGAPMLPGDPRADNDGGEP</sequence>
<feature type="region of interest" description="Disordered" evidence="1">
    <location>
        <begin position="152"/>
        <end position="173"/>
    </location>
</feature>
<name>A0A2S0KJQ9_9ACTN</name>
<organism evidence="2 3">
    <name type="scientific">Gordonia iterans</name>
    <dbReference type="NCBI Taxonomy" id="1004901"/>
    <lineage>
        <taxon>Bacteria</taxon>
        <taxon>Bacillati</taxon>
        <taxon>Actinomycetota</taxon>
        <taxon>Actinomycetes</taxon>
        <taxon>Mycobacteriales</taxon>
        <taxon>Gordoniaceae</taxon>
        <taxon>Gordonia</taxon>
    </lineage>
</organism>
<evidence type="ECO:0000313" key="3">
    <source>
        <dbReference type="Proteomes" id="UP000239814"/>
    </source>
</evidence>
<dbReference type="AlphaFoldDB" id="A0A2S0KJQ9"/>
<accession>A0A2S0KJQ9</accession>
<evidence type="ECO:0000313" key="2">
    <source>
        <dbReference type="EMBL" id="AVM01886.1"/>
    </source>
</evidence>
<evidence type="ECO:0008006" key="4">
    <source>
        <dbReference type="Google" id="ProtNLM"/>
    </source>
</evidence>
<dbReference type="EMBL" id="CP027433">
    <property type="protein sequence ID" value="AVM01886.1"/>
    <property type="molecule type" value="Genomic_DNA"/>
</dbReference>
<dbReference type="RefSeq" id="WP_105943589.1">
    <property type="nucleotide sequence ID" value="NZ_CP027433.1"/>
</dbReference>
<gene>
    <name evidence="2" type="ORF">C6V83_18075</name>
</gene>